<dbReference type="GO" id="GO:0102522">
    <property type="term" value="F:tRNA 4-demethylwyosine alpha-amino-alpha-carboxypropyltransferase activity"/>
    <property type="evidence" value="ECO:0007669"/>
    <property type="project" value="UniProtKB-EC"/>
</dbReference>
<dbReference type="Gene3D" id="3.40.50.150">
    <property type="entry name" value="Vaccinia Virus protein VP39"/>
    <property type="match status" value="1"/>
</dbReference>
<dbReference type="InterPro" id="IPR029063">
    <property type="entry name" value="SAM-dependent_MTases_sf"/>
</dbReference>
<evidence type="ECO:0000313" key="9">
    <source>
        <dbReference type="EMBL" id="KAL3808373.1"/>
    </source>
</evidence>
<dbReference type="PANTHER" id="PTHR23245">
    <property type="entry name" value="TRNA METHYLTRANSFERASE"/>
    <property type="match status" value="1"/>
</dbReference>
<proteinExistence type="predicted"/>
<keyword evidence="10" id="KW-1185">Reference proteome</keyword>
<name>A0ABD3R6L1_9STRA</name>
<evidence type="ECO:0000313" key="10">
    <source>
        <dbReference type="Proteomes" id="UP001530377"/>
    </source>
</evidence>
<dbReference type="PANTHER" id="PTHR23245:SF25">
    <property type="entry name" value="TRNA WYBUTOSINE-SYNTHESIZING PROTEIN 2 HOMOLOG"/>
    <property type="match status" value="1"/>
</dbReference>
<dbReference type="GO" id="GO:0006400">
    <property type="term" value="P:tRNA modification"/>
    <property type="evidence" value="ECO:0007669"/>
    <property type="project" value="UniProtKB-ARBA"/>
</dbReference>
<gene>
    <name evidence="9" type="ORF">ACHAXA_005344</name>
</gene>
<feature type="compositionally biased region" description="Low complexity" evidence="7">
    <location>
        <begin position="82"/>
        <end position="103"/>
    </location>
</feature>
<keyword evidence="5" id="KW-0819">tRNA processing</keyword>
<organism evidence="9 10">
    <name type="scientific">Cyclostephanos tholiformis</name>
    <dbReference type="NCBI Taxonomy" id="382380"/>
    <lineage>
        <taxon>Eukaryota</taxon>
        <taxon>Sar</taxon>
        <taxon>Stramenopiles</taxon>
        <taxon>Ochrophyta</taxon>
        <taxon>Bacillariophyta</taxon>
        <taxon>Coscinodiscophyceae</taxon>
        <taxon>Thalassiosirophycidae</taxon>
        <taxon>Stephanodiscales</taxon>
        <taxon>Stephanodiscaceae</taxon>
        <taxon>Cyclostephanos</taxon>
    </lineage>
</organism>
<sequence>MTTTTVVYVRRRDAKSIKSHLEYHSFLDRRFRMSSVVVVDDDDASIDNDAVEITRLEHHDNDNNSFNNDDYDDECINHRSSESSFSIQSSPSSRGNNNGDNGDITMKDCIAVPVTERCMESLLRRFYNHDDAKSKWLVHDREVVDGKSRSSVNSDWLAHHVRKIIGFGRYTCPFSTSMLGNNNKQRSAIHHTSDSNNGCKRALSSNNVPLTNVQHVLIEALTSWLQHLQCCNDDDTINTNHHIHHRRNIDIDTTRMESLVRKLSNRTCPRKLEIIGDDRTVVIPHRSFLVDDNEGIIKNEFRTKEVKTKQKNECSGEFCEFLVNVIRDQNINNYRDNDCDADATTARIIFYDMQSLLWKRVATNYQCSRVVRRGDIDPESGIRESGHRILWPIPKIDDEGLMRDCSCSNLGYVPTSTGIDSPGWITVTEHGIRQSYDLTRVMFSRGNVTEKRRFGLLCVREGENILDMYAGIGYYTLPALILGKARHVTACEWNEHACYALRYNLISNGVGEERATILEGDCRVTLKRLLLRDEASFDRISLGLLPSSEGGWTVAVSCLNQSIGGWLHVHGNVSTMERQQWTIWLCQSLTKVASIQRRPTRRNVCRIDGENDGCDATHTNEDNDNDYDDEWIAIVRHVEKVKSFAPMIDHIVADVFVGPRHSPKAPAKESGVFDSFGTFSYITHQSNIYPPSCALNEEGIFNQNWLRE</sequence>
<dbReference type="EMBL" id="JALLPB020000516">
    <property type="protein sequence ID" value="KAL3808373.1"/>
    <property type="molecule type" value="Genomic_DNA"/>
</dbReference>
<evidence type="ECO:0000256" key="6">
    <source>
        <dbReference type="ARBA" id="ARBA00049400"/>
    </source>
</evidence>
<evidence type="ECO:0000256" key="1">
    <source>
        <dbReference type="ARBA" id="ARBA00004797"/>
    </source>
</evidence>
<dbReference type="SUPFAM" id="SSF53335">
    <property type="entry name" value="S-adenosyl-L-methionine-dependent methyltransferases"/>
    <property type="match status" value="1"/>
</dbReference>
<evidence type="ECO:0000256" key="4">
    <source>
        <dbReference type="ARBA" id="ARBA00022691"/>
    </source>
</evidence>
<dbReference type="CDD" id="cd02440">
    <property type="entry name" value="AdoMet_MTases"/>
    <property type="match status" value="1"/>
</dbReference>
<dbReference type="AlphaFoldDB" id="A0ABD3R6L1"/>
<protein>
    <recommendedName>
        <fullName evidence="2">tRNA(Phe) (4-demethylwyosine(37)-C(7)) aminocarboxypropyltransferase</fullName>
        <ecNumber evidence="2">2.5.1.114</ecNumber>
    </recommendedName>
</protein>
<comment type="caution">
    <text evidence="9">The sequence shown here is derived from an EMBL/GenBank/DDBJ whole genome shotgun (WGS) entry which is preliminary data.</text>
</comment>
<evidence type="ECO:0000256" key="2">
    <source>
        <dbReference type="ARBA" id="ARBA00012265"/>
    </source>
</evidence>
<dbReference type="Pfam" id="PF02475">
    <property type="entry name" value="TRM5-TYW2_MTfase"/>
    <property type="match status" value="1"/>
</dbReference>
<dbReference type="PROSITE" id="PS51684">
    <property type="entry name" value="SAM_MT_TRM5_TYW2"/>
    <property type="match status" value="1"/>
</dbReference>
<keyword evidence="3" id="KW-0808">Transferase</keyword>
<dbReference type="EC" id="2.5.1.114" evidence="2"/>
<evidence type="ECO:0000256" key="7">
    <source>
        <dbReference type="SAM" id="MobiDB-lite"/>
    </source>
</evidence>
<evidence type="ECO:0000259" key="8">
    <source>
        <dbReference type="PROSITE" id="PS51684"/>
    </source>
</evidence>
<reference evidence="9 10" key="1">
    <citation type="submission" date="2024-10" db="EMBL/GenBank/DDBJ databases">
        <title>Updated reference genomes for cyclostephanoid diatoms.</title>
        <authorList>
            <person name="Roberts W.R."/>
            <person name="Alverson A.J."/>
        </authorList>
    </citation>
    <scope>NUCLEOTIDE SEQUENCE [LARGE SCALE GENOMIC DNA]</scope>
    <source>
        <strain evidence="9 10">AJA228-03</strain>
    </source>
</reference>
<feature type="domain" description="SAM-dependent methyltransferase TRM5/TYW2-type" evidence="8">
    <location>
        <begin position="339"/>
        <end position="659"/>
    </location>
</feature>
<dbReference type="Proteomes" id="UP001530377">
    <property type="component" value="Unassembled WGS sequence"/>
</dbReference>
<evidence type="ECO:0000256" key="3">
    <source>
        <dbReference type="ARBA" id="ARBA00022679"/>
    </source>
</evidence>
<evidence type="ECO:0000256" key="5">
    <source>
        <dbReference type="ARBA" id="ARBA00022694"/>
    </source>
</evidence>
<dbReference type="InterPro" id="IPR056743">
    <property type="entry name" value="TRM5-TYW2-like_MTfase"/>
</dbReference>
<comment type="catalytic activity">
    <reaction evidence="6">
        <text>4-demethylwyosine(37) in tRNA(Phe) + S-adenosyl-L-methionine = 4-demethyl-7-[(3S)-3-amino-3-carboxypropyl]wyosine(37) in tRNA(Phe) + S-methyl-5'-thioadenosine + H(+)</text>
        <dbReference type="Rhea" id="RHEA:36355"/>
        <dbReference type="Rhea" id="RHEA-COMP:10164"/>
        <dbReference type="Rhea" id="RHEA-COMP:10378"/>
        <dbReference type="ChEBI" id="CHEBI:15378"/>
        <dbReference type="ChEBI" id="CHEBI:17509"/>
        <dbReference type="ChEBI" id="CHEBI:59789"/>
        <dbReference type="ChEBI" id="CHEBI:64315"/>
        <dbReference type="ChEBI" id="CHEBI:73550"/>
        <dbReference type="EC" id="2.5.1.114"/>
    </reaction>
</comment>
<comment type="pathway">
    <text evidence="1">tRNA modification; wybutosine-tRNA(Phe) biosynthesis.</text>
</comment>
<accession>A0ABD3R6L1</accession>
<feature type="region of interest" description="Disordered" evidence="7">
    <location>
        <begin position="82"/>
        <end position="104"/>
    </location>
</feature>
<dbReference type="InterPro" id="IPR030382">
    <property type="entry name" value="MeTrfase_TRM5/TYW2"/>
</dbReference>
<keyword evidence="4" id="KW-0949">S-adenosyl-L-methionine</keyword>